<feature type="compositionally biased region" description="Basic and acidic residues" evidence="1">
    <location>
        <begin position="15"/>
        <end position="36"/>
    </location>
</feature>
<organism evidence="3 4">
    <name type="scientific">Candidatus Sungiibacteriota bacterium</name>
    <dbReference type="NCBI Taxonomy" id="2750080"/>
    <lineage>
        <taxon>Bacteria</taxon>
        <taxon>Candidatus Sungiibacteriota</taxon>
    </lineage>
</organism>
<evidence type="ECO:0000313" key="4">
    <source>
        <dbReference type="Proteomes" id="UP000808388"/>
    </source>
</evidence>
<evidence type="ECO:0000256" key="2">
    <source>
        <dbReference type="SAM" id="Phobius"/>
    </source>
</evidence>
<accession>A0A9D6LP70</accession>
<proteinExistence type="predicted"/>
<reference evidence="3" key="1">
    <citation type="submission" date="2020-07" db="EMBL/GenBank/DDBJ databases">
        <title>Huge and variable diversity of episymbiotic CPR bacteria and DPANN archaea in groundwater ecosystems.</title>
        <authorList>
            <person name="He C.Y."/>
            <person name="Keren R."/>
            <person name="Whittaker M."/>
            <person name="Farag I.F."/>
            <person name="Doudna J."/>
            <person name="Cate J.H.D."/>
            <person name="Banfield J.F."/>
        </authorList>
    </citation>
    <scope>NUCLEOTIDE SEQUENCE</scope>
    <source>
        <strain evidence="3">NC_groundwater_972_Pr1_S-0.2um_49_27</strain>
    </source>
</reference>
<evidence type="ECO:0000256" key="1">
    <source>
        <dbReference type="SAM" id="MobiDB-lite"/>
    </source>
</evidence>
<keyword evidence="2" id="KW-0812">Transmembrane</keyword>
<dbReference type="AlphaFoldDB" id="A0A9D6LP70"/>
<evidence type="ECO:0008006" key="5">
    <source>
        <dbReference type="Google" id="ProtNLM"/>
    </source>
</evidence>
<comment type="caution">
    <text evidence="3">The sequence shown here is derived from an EMBL/GenBank/DDBJ whole genome shotgun (WGS) entry which is preliminary data.</text>
</comment>
<sequence>MTGLPDKNKALSRRGLNDIRVGKKRAEPIVLKKIEPTNEPVTEITFRDEPKTPDSPPKPKKRAEPIPAPKLPADTDQAIADFFRPRAEEVTLKEEVPQADSRKMLAPKDKFEVRTWEPGRRRHRRSWLMVGGFLGAVLALIILLSTTFARVSISLTPTTDTFNLPPTPLKVSSDANAIDPARGIIPGEMITFTESRQVTAKSSGHARTNQKAKGTILITNAFGTDPQVLIIETRFQTPEGKIYRLDKGVTVPGAKSQAGKLSPSTIQATVSAADVGPLYNSGPVLLKIVGFKGTPKYQTITATAANGFSGGVSGESNVITEIDIKNASQGVTADLFNYLRDQLKLKIPDGFTIIDGAREIAITNVSSPKAGTAGDQFAVTATGKVNAMAFRNQDEEELVAALFSTSSPKVFVEPGSALARTGVNLDIARHQLTYTLSNAVVLGGRLDRDAILQKIEGSSPGAIESALQTVPGLKAYKLKFFPFWLKNAPDDPAKINLTIEPFAAGS</sequence>
<feature type="transmembrane region" description="Helical" evidence="2">
    <location>
        <begin position="127"/>
        <end position="149"/>
    </location>
</feature>
<dbReference type="EMBL" id="JACQCQ010000013">
    <property type="protein sequence ID" value="MBI3627945.1"/>
    <property type="molecule type" value="Genomic_DNA"/>
</dbReference>
<feature type="region of interest" description="Disordered" evidence="1">
    <location>
        <begin position="1"/>
        <end position="71"/>
    </location>
</feature>
<evidence type="ECO:0000313" key="3">
    <source>
        <dbReference type="EMBL" id="MBI3627945.1"/>
    </source>
</evidence>
<keyword evidence="2" id="KW-0472">Membrane</keyword>
<keyword evidence="2" id="KW-1133">Transmembrane helix</keyword>
<name>A0A9D6LP70_9BACT</name>
<dbReference type="Proteomes" id="UP000808388">
    <property type="component" value="Unassembled WGS sequence"/>
</dbReference>
<protein>
    <recommendedName>
        <fullName evidence="5">Baseplate protein J-like domain-containing protein</fullName>
    </recommendedName>
</protein>
<gene>
    <name evidence="3" type="ORF">HY220_04370</name>
</gene>